<dbReference type="EMBL" id="LAVV01014860">
    <property type="protein sequence ID" value="KNZ44374.1"/>
    <property type="molecule type" value="Genomic_DNA"/>
</dbReference>
<dbReference type="AlphaFoldDB" id="A0A0L6U795"/>
<evidence type="ECO:0000313" key="2">
    <source>
        <dbReference type="Proteomes" id="UP000037035"/>
    </source>
</evidence>
<comment type="caution">
    <text evidence="1">The sequence shown here is derived from an EMBL/GenBank/DDBJ whole genome shotgun (WGS) entry which is preliminary data.</text>
</comment>
<keyword evidence="2" id="KW-1185">Reference proteome</keyword>
<dbReference type="Proteomes" id="UP000037035">
    <property type="component" value="Unassembled WGS sequence"/>
</dbReference>
<organism evidence="1 2">
    <name type="scientific">Puccinia sorghi</name>
    <dbReference type="NCBI Taxonomy" id="27349"/>
    <lineage>
        <taxon>Eukaryota</taxon>
        <taxon>Fungi</taxon>
        <taxon>Dikarya</taxon>
        <taxon>Basidiomycota</taxon>
        <taxon>Pucciniomycotina</taxon>
        <taxon>Pucciniomycetes</taxon>
        <taxon>Pucciniales</taxon>
        <taxon>Pucciniaceae</taxon>
        <taxon>Puccinia</taxon>
    </lineage>
</organism>
<dbReference type="OrthoDB" id="2505066at2759"/>
<gene>
    <name evidence="1" type="ORF">VP01_922g7</name>
</gene>
<proteinExistence type="predicted"/>
<accession>A0A0L6U795</accession>
<sequence length="70" mass="8131">MSKSAEFNQDTPKPLQVEVIKNLAKGNNCFFQARTRFGKPRISEIFSKIFKKKVMILFFNPFDCLGDNQK</sequence>
<reference evidence="1 2" key="1">
    <citation type="submission" date="2015-08" db="EMBL/GenBank/DDBJ databases">
        <title>Next Generation Sequencing and Analysis of the Genome of Puccinia sorghi L Schw, the Causal Agent of Maize Common Rust.</title>
        <authorList>
            <person name="Rochi L."/>
            <person name="Burguener G."/>
            <person name="Darino M."/>
            <person name="Turjanski A."/>
            <person name="Kreff E."/>
            <person name="Dieguez M.J."/>
            <person name="Sacco F."/>
        </authorList>
    </citation>
    <scope>NUCLEOTIDE SEQUENCE [LARGE SCALE GENOMIC DNA]</scope>
    <source>
        <strain evidence="1 2">RO10H11247</strain>
    </source>
</reference>
<name>A0A0L6U795_9BASI</name>
<evidence type="ECO:0000313" key="1">
    <source>
        <dbReference type="EMBL" id="KNZ44374.1"/>
    </source>
</evidence>
<dbReference type="VEuPathDB" id="FungiDB:VP01_922g7"/>
<protein>
    <submittedName>
        <fullName evidence="1">Uncharacterized protein</fullName>
    </submittedName>
</protein>